<dbReference type="EMBL" id="PVNE01000052">
    <property type="protein sequence ID" value="PRX38526.1"/>
    <property type="molecule type" value="Genomic_DNA"/>
</dbReference>
<keyword evidence="1" id="KW-0805">Transcription regulation</keyword>
<feature type="domain" description="HTH arsR-type" evidence="4">
    <location>
        <begin position="225"/>
        <end position="321"/>
    </location>
</feature>
<protein>
    <submittedName>
        <fullName evidence="5">Regulatory ArsR family protein</fullName>
    </submittedName>
</protein>
<name>A0A2T0L9V4_9BACL</name>
<dbReference type="SMART" id="SM00418">
    <property type="entry name" value="HTH_ARSR"/>
    <property type="match status" value="1"/>
</dbReference>
<dbReference type="Pfam" id="PF01022">
    <property type="entry name" value="HTH_5"/>
    <property type="match status" value="1"/>
</dbReference>
<gene>
    <name evidence="5" type="ORF">CLV97_1525</name>
</gene>
<dbReference type="PROSITE" id="PS50987">
    <property type="entry name" value="HTH_ARSR_2"/>
    <property type="match status" value="1"/>
</dbReference>
<dbReference type="SUPFAM" id="SSF46785">
    <property type="entry name" value="Winged helix' DNA-binding domain"/>
    <property type="match status" value="1"/>
</dbReference>
<dbReference type="GO" id="GO:0003700">
    <property type="term" value="F:DNA-binding transcription factor activity"/>
    <property type="evidence" value="ECO:0007669"/>
    <property type="project" value="InterPro"/>
</dbReference>
<dbReference type="CDD" id="cd00090">
    <property type="entry name" value="HTH_ARSR"/>
    <property type="match status" value="1"/>
</dbReference>
<proteinExistence type="predicted"/>
<dbReference type="Gene3D" id="1.10.10.10">
    <property type="entry name" value="Winged helix-like DNA-binding domain superfamily/Winged helix DNA-binding domain"/>
    <property type="match status" value="1"/>
</dbReference>
<keyword evidence="3" id="KW-0804">Transcription</keyword>
<dbReference type="InterPro" id="IPR011991">
    <property type="entry name" value="ArsR-like_HTH"/>
</dbReference>
<keyword evidence="6" id="KW-1185">Reference proteome</keyword>
<dbReference type="InterPro" id="IPR051081">
    <property type="entry name" value="HTH_MetalResp_TranReg"/>
</dbReference>
<keyword evidence="2" id="KW-0238">DNA-binding</keyword>
<dbReference type="PANTHER" id="PTHR33154:SF33">
    <property type="entry name" value="TRANSCRIPTIONAL REPRESSOR SDPR"/>
    <property type="match status" value="1"/>
</dbReference>
<dbReference type="AlphaFoldDB" id="A0A2T0L9V4"/>
<accession>A0A2T0L9V4</accession>
<evidence type="ECO:0000256" key="2">
    <source>
        <dbReference type="ARBA" id="ARBA00023125"/>
    </source>
</evidence>
<dbReference type="GO" id="GO:0003677">
    <property type="term" value="F:DNA binding"/>
    <property type="evidence" value="ECO:0007669"/>
    <property type="project" value="UniProtKB-KW"/>
</dbReference>
<evidence type="ECO:0000256" key="1">
    <source>
        <dbReference type="ARBA" id="ARBA00023015"/>
    </source>
</evidence>
<evidence type="ECO:0000256" key="3">
    <source>
        <dbReference type="ARBA" id="ARBA00023163"/>
    </source>
</evidence>
<sequence>MNCRIEIDTAPAYELYPSLLAYLGKDKSFDRGPSWVREVRKGLDEDLSGELKQLGKQVVLGDSKRKLSDNPLFQLIWLLPPLIRDCPEDRSISGFLRWLEGMDSGELYERAANRLPEGISLPAGIGAVRDRAVSLLRRWDRQYLSRLDPAVWETLRRDAELKRGRIDSLKPEELIEEATNGLWISPVEENITVLLVPQVHCVPANLYERYRDLLFIQYPCELPSGEGNPPLSLLRMARSLADKNRLRILRYLSGGPRSFMEIVRHTGLAKSTVHHHMVSLRSAGLVRLMLEKEKNEGRYALRKNLPDRLYGLLAEYLNGKNDP</sequence>
<evidence type="ECO:0000259" key="4">
    <source>
        <dbReference type="PROSITE" id="PS50987"/>
    </source>
</evidence>
<dbReference type="OrthoDB" id="2646147at2"/>
<dbReference type="PANTHER" id="PTHR33154">
    <property type="entry name" value="TRANSCRIPTIONAL REGULATOR, ARSR FAMILY"/>
    <property type="match status" value="1"/>
</dbReference>
<dbReference type="RefSeq" id="WP_106346795.1">
    <property type="nucleotide sequence ID" value="NZ_PVNE01000052.1"/>
</dbReference>
<evidence type="ECO:0000313" key="6">
    <source>
        <dbReference type="Proteomes" id="UP000237797"/>
    </source>
</evidence>
<reference evidence="5 6" key="1">
    <citation type="submission" date="2018-03" db="EMBL/GenBank/DDBJ databases">
        <title>Genomic Encyclopedia of Archaeal and Bacterial Type Strains, Phase II (KMG-II): from individual species to whole genera.</title>
        <authorList>
            <person name="Goeker M."/>
        </authorList>
    </citation>
    <scope>NUCLEOTIDE SEQUENCE [LARGE SCALE GENOMIC DNA]</scope>
    <source>
        <strain evidence="5 6">DSM 44946</strain>
    </source>
</reference>
<evidence type="ECO:0000313" key="5">
    <source>
        <dbReference type="EMBL" id="PRX38526.1"/>
    </source>
</evidence>
<dbReference type="InterPro" id="IPR036388">
    <property type="entry name" value="WH-like_DNA-bd_sf"/>
</dbReference>
<dbReference type="InterPro" id="IPR036390">
    <property type="entry name" value="WH_DNA-bd_sf"/>
</dbReference>
<dbReference type="InterPro" id="IPR001845">
    <property type="entry name" value="HTH_ArsR_DNA-bd_dom"/>
</dbReference>
<comment type="caution">
    <text evidence="5">The sequence shown here is derived from an EMBL/GenBank/DDBJ whole genome shotgun (WGS) entry which is preliminary data.</text>
</comment>
<dbReference type="Proteomes" id="UP000237797">
    <property type="component" value="Unassembled WGS sequence"/>
</dbReference>
<organism evidence="5 6">
    <name type="scientific">Planifilum fimeticola</name>
    <dbReference type="NCBI Taxonomy" id="201975"/>
    <lineage>
        <taxon>Bacteria</taxon>
        <taxon>Bacillati</taxon>
        <taxon>Bacillota</taxon>
        <taxon>Bacilli</taxon>
        <taxon>Bacillales</taxon>
        <taxon>Thermoactinomycetaceae</taxon>
        <taxon>Planifilum</taxon>
    </lineage>
</organism>